<organism evidence="2 3">
    <name type="scientific">Ephemerocybe angulata</name>
    <dbReference type="NCBI Taxonomy" id="980116"/>
    <lineage>
        <taxon>Eukaryota</taxon>
        <taxon>Fungi</taxon>
        <taxon>Dikarya</taxon>
        <taxon>Basidiomycota</taxon>
        <taxon>Agaricomycotina</taxon>
        <taxon>Agaricomycetes</taxon>
        <taxon>Agaricomycetidae</taxon>
        <taxon>Agaricales</taxon>
        <taxon>Agaricineae</taxon>
        <taxon>Psathyrellaceae</taxon>
        <taxon>Ephemerocybe</taxon>
    </lineage>
</organism>
<feature type="region of interest" description="Disordered" evidence="1">
    <location>
        <begin position="72"/>
        <end position="100"/>
    </location>
</feature>
<keyword evidence="3" id="KW-1185">Reference proteome</keyword>
<feature type="compositionally biased region" description="Pro residues" evidence="1">
    <location>
        <begin position="78"/>
        <end position="89"/>
    </location>
</feature>
<gene>
    <name evidence="2" type="ORF">D9611_005365</name>
</gene>
<name>A0A8H5C019_9AGAR</name>
<accession>A0A8H5C019</accession>
<protein>
    <submittedName>
        <fullName evidence="2">Uncharacterized protein</fullName>
    </submittedName>
</protein>
<sequence>MVWIWEAEIWSIRRGLDSDGGRGIYKEDAPRFYSAFPPFLPHFPLSIAASSLRSHSPPALLIVLYTPPSSSPTATSPAHPPDPLPPSSSPPSHTTNSPYRKPLCHRVLARLLALITRSSRRSVYRPTRLLGCRSPTYTPRRFASVPSSFCFSSHHHHRLRLSSSTVVVGDVLGCVVVVIGDFEGVVQDFVLADSKRSRRTSSTTSSSASQSPSSSSALAVTIKTTVKWSRRRPILFLRPVVVVGAALEYTVVVVNVEVQRAGRRARRIRWEREGFEKVGEGWRGFQTTARWARAGELVEWSAVHAIALAVVGLRWEGGELVIVGGLLRDRDEVPGRGGRRMVRRRRVPARVPSSSLRAKVWAGVGFELNVSAFRCCVSVELGNSVLEDVWQTSSRLLRPCRRLEGCVLRGSRRRPAQPRKDSRL</sequence>
<evidence type="ECO:0000313" key="2">
    <source>
        <dbReference type="EMBL" id="KAF5332644.1"/>
    </source>
</evidence>
<comment type="caution">
    <text evidence="2">The sequence shown here is derived from an EMBL/GenBank/DDBJ whole genome shotgun (WGS) entry which is preliminary data.</text>
</comment>
<reference evidence="2 3" key="1">
    <citation type="journal article" date="2020" name="ISME J.">
        <title>Uncovering the hidden diversity of litter-decomposition mechanisms in mushroom-forming fungi.</title>
        <authorList>
            <person name="Floudas D."/>
            <person name="Bentzer J."/>
            <person name="Ahren D."/>
            <person name="Johansson T."/>
            <person name="Persson P."/>
            <person name="Tunlid A."/>
        </authorList>
    </citation>
    <scope>NUCLEOTIDE SEQUENCE [LARGE SCALE GENOMIC DNA]</scope>
    <source>
        <strain evidence="2 3">CBS 175.51</strain>
    </source>
</reference>
<evidence type="ECO:0000313" key="3">
    <source>
        <dbReference type="Proteomes" id="UP000541558"/>
    </source>
</evidence>
<evidence type="ECO:0000256" key="1">
    <source>
        <dbReference type="SAM" id="MobiDB-lite"/>
    </source>
</evidence>
<dbReference type="EMBL" id="JAACJK010000110">
    <property type="protein sequence ID" value="KAF5332644.1"/>
    <property type="molecule type" value="Genomic_DNA"/>
</dbReference>
<proteinExistence type="predicted"/>
<dbReference type="Proteomes" id="UP000541558">
    <property type="component" value="Unassembled WGS sequence"/>
</dbReference>
<dbReference type="AlphaFoldDB" id="A0A8H5C019"/>